<proteinExistence type="inferred from homology"/>
<feature type="region of interest" description="Disordered" evidence="8">
    <location>
        <begin position="1"/>
        <end position="27"/>
    </location>
</feature>
<keyword evidence="6 9" id="KW-1133">Transmembrane helix</keyword>
<dbReference type="SUPFAM" id="SSF81345">
    <property type="entry name" value="ABC transporter involved in vitamin B12 uptake, BtuC"/>
    <property type="match status" value="1"/>
</dbReference>
<comment type="subcellular location">
    <subcellularLocation>
        <location evidence="1">Cell membrane</location>
        <topology evidence="1">Multi-pass membrane protein</topology>
    </subcellularLocation>
</comment>
<evidence type="ECO:0000256" key="4">
    <source>
        <dbReference type="ARBA" id="ARBA00022475"/>
    </source>
</evidence>
<reference evidence="10" key="1">
    <citation type="submission" date="2023-06" db="EMBL/GenBank/DDBJ databases">
        <title>lsaBGC provides a comprehensive framework for evolutionary analysis of biosynthetic gene clusters within focal taxa.</title>
        <authorList>
            <person name="Salamzade R."/>
            <person name="Sandstrom S."/>
            <person name="Kalan L.R."/>
        </authorList>
    </citation>
    <scope>NUCLEOTIDE SEQUENCE</scope>
    <source>
        <strain evidence="10">P3-SID899</strain>
    </source>
</reference>
<evidence type="ECO:0000256" key="7">
    <source>
        <dbReference type="ARBA" id="ARBA00023136"/>
    </source>
</evidence>
<keyword evidence="4" id="KW-1003">Cell membrane</keyword>
<comment type="caution">
    <text evidence="10">The sequence shown here is derived from an EMBL/GenBank/DDBJ whole genome shotgun (WGS) entry which is preliminary data.</text>
</comment>
<keyword evidence="7 9" id="KW-0472">Membrane</keyword>
<feature type="transmembrane region" description="Helical" evidence="9">
    <location>
        <begin position="150"/>
        <end position="169"/>
    </location>
</feature>
<evidence type="ECO:0000256" key="8">
    <source>
        <dbReference type="SAM" id="MobiDB-lite"/>
    </source>
</evidence>
<evidence type="ECO:0000256" key="2">
    <source>
        <dbReference type="ARBA" id="ARBA00007935"/>
    </source>
</evidence>
<dbReference type="EMBL" id="JALXKZ020000011">
    <property type="protein sequence ID" value="MCV7628948.1"/>
    <property type="molecule type" value="Genomic_DNA"/>
</dbReference>
<evidence type="ECO:0000313" key="10">
    <source>
        <dbReference type="EMBL" id="MCV7628948.1"/>
    </source>
</evidence>
<feature type="transmembrane region" description="Helical" evidence="9">
    <location>
        <begin position="176"/>
        <end position="197"/>
    </location>
</feature>
<protein>
    <submittedName>
        <fullName evidence="10">Iron chelate uptake ABC transporter family permease subunit</fullName>
    </submittedName>
</protein>
<dbReference type="Gene3D" id="1.10.3470.10">
    <property type="entry name" value="ABC transporter involved in vitamin B12 uptake, BtuC"/>
    <property type="match status" value="1"/>
</dbReference>
<dbReference type="InterPro" id="IPR037294">
    <property type="entry name" value="ABC_BtuC-like"/>
</dbReference>
<dbReference type="PANTHER" id="PTHR30472:SF19">
    <property type="entry name" value="PETROBACTIN IMPORT SYSTEM PERMEASE PROTEIN YCLO"/>
    <property type="match status" value="1"/>
</dbReference>
<evidence type="ECO:0000256" key="1">
    <source>
        <dbReference type="ARBA" id="ARBA00004651"/>
    </source>
</evidence>
<gene>
    <name evidence="10" type="ORF">M3A82_006290</name>
</gene>
<keyword evidence="3" id="KW-0813">Transport</keyword>
<organism evidence="10 11">
    <name type="scientific">Micrococcus luteus</name>
    <name type="common">Micrococcus lysodeikticus</name>
    <dbReference type="NCBI Taxonomy" id="1270"/>
    <lineage>
        <taxon>Bacteria</taxon>
        <taxon>Bacillati</taxon>
        <taxon>Actinomycetota</taxon>
        <taxon>Actinomycetes</taxon>
        <taxon>Micrococcales</taxon>
        <taxon>Micrococcaceae</taxon>
        <taxon>Micrococcus</taxon>
    </lineage>
</organism>
<feature type="transmembrane region" description="Helical" evidence="9">
    <location>
        <begin position="120"/>
        <end position="144"/>
    </location>
</feature>
<dbReference type="InterPro" id="IPR000522">
    <property type="entry name" value="ABC_transptr_permease_BtuC"/>
</dbReference>
<dbReference type="AlphaFoldDB" id="A0AAP3ALK9"/>
<dbReference type="GO" id="GO:0033214">
    <property type="term" value="P:siderophore-iron import into cell"/>
    <property type="evidence" value="ECO:0007669"/>
    <property type="project" value="TreeGrafter"/>
</dbReference>
<feature type="transmembrane region" description="Helical" evidence="9">
    <location>
        <begin position="45"/>
        <end position="67"/>
    </location>
</feature>
<dbReference type="GO" id="GO:0022857">
    <property type="term" value="F:transmembrane transporter activity"/>
    <property type="evidence" value="ECO:0007669"/>
    <property type="project" value="InterPro"/>
</dbReference>
<feature type="transmembrane region" description="Helical" evidence="9">
    <location>
        <begin position="87"/>
        <end position="108"/>
    </location>
</feature>
<dbReference type="PANTHER" id="PTHR30472">
    <property type="entry name" value="FERRIC ENTEROBACTIN TRANSPORT SYSTEM PERMEASE PROTEIN"/>
    <property type="match status" value="1"/>
</dbReference>
<evidence type="ECO:0000256" key="6">
    <source>
        <dbReference type="ARBA" id="ARBA00022989"/>
    </source>
</evidence>
<evidence type="ECO:0000256" key="5">
    <source>
        <dbReference type="ARBA" id="ARBA00022692"/>
    </source>
</evidence>
<evidence type="ECO:0000313" key="11">
    <source>
        <dbReference type="Proteomes" id="UP001205867"/>
    </source>
</evidence>
<feature type="transmembrane region" description="Helical" evidence="9">
    <location>
        <begin position="337"/>
        <end position="357"/>
    </location>
</feature>
<name>A0AAP3ALK9_MICLU</name>
<accession>A0AAP3ALK9</accession>
<sequence>MAEPLATAPGRLPAPPGGATAAGPVDADAPRRSGAFVIAADRRRYAVVVAVLAVVAVLSTAGVLLWGNEAEPGSRAFWMIARMRVESLGVIGIVALCHSFATVSFHTVTGNRIITPSIMGFEALYTAVSTAAVYVLGAAGVAVLTGVGPFLAQAALMVVLATALYSWLLSRPYGSVHLMLLVGVVLGGGLAALSTFMQRLLDPNSFDLLSARLFGNISNARTEYVAIAAPIAVVVCALLWLRSRRLNTVALGADAATNLGLHHRRELMVTLLLVSVLMAMTTALVGPMTFLGFLVATLAYSLVDTHDHRFILPVAALAGYAVLTSAYFVLRHVFYAGGAVTVVIELIGGITFLVVVMRKGRL</sequence>
<dbReference type="Pfam" id="PF01032">
    <property type="entry name" value="FecCD"/>
    <property type="match status" value="1"/>
</dbReference>
<feature type="transmembrane region" description="Helical" evidence="9">
    <location>
        <begin position="310"/>
        <end position="330"/>
    </location>
</feature>
<feature type="transmembrane region" description="Helical" evidence="9">
    <location>
        <begin position="271"/>
        <end position="298"/>
    </location>
</feature>
<evidence type="ECO:0000256" key="9">
    <source>
        <dbReference type="SAM" id="Phobius"/>
    </source>
</evidence>
<dbReference type="GO" id="GO:0005886">
    <property type="term" value="C:plasma membrane"/>
    <property type="evidence" value="ECO:0007669"/>
    <property type="project" value="UniProtKB-SubCell"/>
</dbReference>
<feature type="transmembrane region" description="Helical" evidence="9">
    <location>
        <begin position="224"/>
        <end position="241"/>
    </location>
</feature>
<evidence type="ECO:0000256" key="3">
    <source>
        <dbReference type="ARBA" id="ARBA00022448"/>
    </source>
</evidence>
<comment type="similarity">
    <text evidence="2">Belongs to the binding-protein-dependent transport system permease family. FecCD subfamily.</text>
</comment>
<keyword evidence="5 9" id="KW-0812">Transmembrane</keyword>
<dbReference type="Proteomes" id="UP001205867">
    <property type="component" value="Unassembled WGS sequence"/>
</dbReference>